<dbReference type="Proteomes" id="UP000231293">
    <property type="component" value="Unassembled WGS sequence"/>
</dbReference>
<organism evidence="1 2">
    <name type="scientific">Snodgrassella alvi</name>
    <dbReference type="NCBI Taxonomy" id="1196083"/>
    <lineage>
        <taxon>Bacteria</taxon>
        <taxon>Pseudomonadati</taxon>
        <taxon>Pseudomonadota</taxon>
        <taxon>Betaproteobacteria</taxon>
        <taxon>Neisseriales</taxon>
        <taxon>Neisseriaceae</taxon>
        <taxon>Snodgrassella</taxon>
    </lineage>
</organism>
<proteinExistence type="predicted"/>
<protein>
    <submittedName>
        <fullName evidence="1">Uncharacterized protein</fullName>
    </submittedName>
</protein>
<reference evidence="1 2" key="1">
    <citation type="journal article" date="2017" name="MBio">
        <title>Type VI secretion-mediated competition in the bee gut microbiome.</title>
        <authorList>
            <person name="Steele M.I."/>
            <person name="Kwong W.K."/>
            <person name="Powell J.E."/>
            <person name="Whiteley M."/>
            <person name="Moran N.A."/>
        </authorList>
    </citation>
    <scope>NUCLEOTIDE SEQUENCE [LARGE SCALE GENOMIC DNA]</scope>
    <source>
        <strain evidence="1 2">App2-2</strain>
    </source>
</reference>
<dbReference type="SUPFAM" id="SSF55486">
    <property type="entry name" value="Metalloproteases ('zincins'), catalytic domain"/>
    <property type="match status" value="1"/>
</dbReference>
<gene>
    <name evidence="1" type="ORF">BGI32_11565</name>
</gene>
<evidence type="ECO:0000313" key="1">
    <source>
        <dbReference type="EMBL" id="PIT12993.1"/>
    </source>
</evidence>
<dbReference type="EMBL" id="MDVB01000110">
    <property type="protein sequence ID" value="PIT12993.1"/>
    <property type="molecule type" value="Genomic_DNA"/>
</dbReference>
<evidence type="ECO:0000313" key="2">
    <source>
        <dbReference type="Proteomes" id="UP000231293"/>
    </source>
</evidence>
<sequence>MDIFIEEDRNTILIQEKWQYNWLTRATPWTIKEKRKFHQSADFLISKIWGNYFKLKIRGLSNFAVKHKNSIFTVDFDIKWVLTNPHWTVNVTKIAPGGFETSYVIWGQRMINLDTEDLKSTYKGYFDLKEYYQFPIAHEFGHTVGNIPIIGHSDEYHDDNSINGGFKLDYPSVMNIGNELRKRHLDYILNQLNTMLPNTTFYLI</sequence>
<comment type="caution">
    <text evidence="1">The sequence shown here is derived from an EMBL/GenBank/DDBJ whole genome shotgun (WGS) entry which is preliminary data.</text>
</comment>
<accession>A0A2N9WRS9</accession>
<dbReference type="AlphaFoldDB" id="A0A2N9WRS9"/>
<name>A0A2N9WRS9_9NEIS</name>